<feature type="non-terminal residue" evidence="7">
    <location>
        <position position="301"/>
    </location>
</feature>
<accession>A0A0P7TJR2</accession>
<dbReference type="InterPro" id="IPR013083">
    <property type="entry name" value="Znf_RING/FYVE/PHD"/>
</dbReference>
<dbReference type="Gene3D" id="3.30.160.60">
    <property type="entry name" value="Classic Zinc Finger"/>
    <property type="match status" value="1"/>
</dbReference>
<evidence type="ECO:0000256" key="1">
    <source>
        <dbReference type="ARBA" id="ARBA00008518"/>
    </source>
</evidence>
<dbReference type="InterPro" id="IPR050143">
    <property type="entry name" value="TRIM/RBCC"/>
</dbReference>
<keyword evidence="3 5" id="KW-0863">Zinc-finger</keyword>
<evidence type="ECO:0000256" key="4">
    <source>
        <dbReference type="ARBA" id="ARBA00022833"/>
    </source>
</evidence>
<dbReference type="SMART" id="SM00336">
    <property type="entry name" value="BBOX"/>
    <property type="match status" value="1"/>
</dbReference>
<dbReference type="SUPFAM" id="SSF57845">
    <property type="entry name" value="B-box zinc-binding domain"/>
    <property type="match status" value="1"/>
</dbReference>
<evidence type="ECO:0000256" key="2">
    <source>
        <dbReference type="ARBA" id="ARBA00022723"/>
    </source>
</evidence>
<proteinExistence type="inferred from homology"/>
<protein>
    <recommendedName>
        <fullName evidence="6">RING-type domain-containing protein</fullName>
    </recommendedName>
</protein>
<dbReference type="AlphaFoldDB" id="A0A0P7TJR2"/>
<feature type="domain" description="RING-type" evidence="6">
    <location>
        <begin position="3"/>
        <end position="42"/>
    </location>
</feature>
<dbReference type="SUPFAM" id="SSF57850">
    <property type="entry name" value="RING/U-box"/>
    <property type="match status" value="1"/>
</dbReference>
<dbReference type="PANTHER" id="PTHR24103">
    <property type="entry name" value="E3 UBIQUITIN-PROTEIN LIGASE TRIM"/>
    <property type="match status" value="1"/>
</dbReference>
<organism evidence="7 8">
    <name type="scientific">Scleropages formosus</name>
    <name type="common">Asian bonytongue</name>
    <name type="synonym">Osteoglossum formosum</name>
    <dbReference type="NCBI Taxonomy" id="113540"/>
    <lineage>
        <taxon>Eukaryota</taxon>
        <taxon>Metazoa</taxon>
        <taxon>Chordata</taxon>
        <taxon>Craniata</taxon>
        <taxon>Vertebrata</taxon>
        <taxon>Euteleostomi</taxon>
        <taxon>Actinopterygii</taxon>
        <taxon>Neopterygii</taxon>
        <taxon>Teleostei</taxon>
        <taxon>Osteoglossocephala</taxon>
        <taxon>Osteoglossomorpha</taxon>
        <taxon>Osteoglossiformes</taxon>
        <taxon>Osteoglossidae</taxon>
        <taxon>Scleropages</taxon>
    </lineage>
</organism>
<dbReference type="Proteomes" id="UP000034805">
    <property type="component" value="Unassembled WGS sequence"/>
</dbReference>
<dbReference type="InterPro" id="IPR018957">
    <property type="entry name" value="Znf_C3HC4_RING-type"/>
</dbReference>
<dbReference type="PROSITE" id="PS50089">
    <property type="entry name" value="ZF_RING_2"/>
    <property type="match status" value="1"/>
</dbReference>
<dbReference type="EMBL" id="JARO02015454">
    <property type="protein sequence ID" value="KPP57773.1"/>
    <property type="molecule type" value="Genomic_DNA"/>
</dbReference>
<sequence>ISCPICDEIFKDPYILKCGHSFCRSCLKQFWERKENQECPLCGICSVDEPVLNLALKQVIDVYLQKSNNDPNQRELYCRDHGVKFLIFCEDDQELICCSRECQKSNKHRNHQHCAVGKAVWGKKEIESQVTREFEELQRFLRSIEEDSIIALRKEEEEKSQRMKKKLENISISLNKIIEEEQCGDDIAFLKNFQKIKKRVFDKIIKMTSSDPYGGKDAKVLSEELIVKIHVVVSGETLKSHQTFMARLDMSLKECNLEDCRVVMIFCSIFQLEADIKKAVRNIPDDKPIILVLMHYSYSPD</sequence>
<comment type="similarity">
    <text evidence="1">Belongs to the TRIM/RBCC family.</text>
</comment>
<evidence type="ECO:0000256" key="5">
    <source>
        <dbReference type="PROSITE-ProRule" id="PRU00175"/>
    </source>
</evidence>
<dbReference type="Pfam" id="PF00097">
    <property type="entry name" value="zf-C3HC4"/>
    <property type="match status" value="1"/>
</dbReference>
<dbReference type="PROSITE" id="PS00518">
    <property type="entry name" value="ZF_RING_1"/>
    <property type="match status" value="1"/>
</dbReference>
<evidence type="ECO:0000313" key="8">
    <source>
        <dbReference type="Proteomes" id="UP000034805"/>
    </source>
</evidence>
<comment type="caution">
    <text evidence="7">The sequence shown here is derived from an EMBL/GenBank/DDBJ whole genome shotgun (WGS) entry which is preliminary data.</text>
</comment>
<dbReference type="GO" id="GO:0008270">
    <property type="term" value="F:zinc ion binding"/>
    <property type="evidence" value="ECO:0007669"/>
    <property type="project" value="UniProtKB-KW"/>
</dbReference>
<dbReference type="InterPro" id="IPR017907">
    <property type="entry name" value="Znf_RING_CS"/>
</dbReference>
<evidence type="ECO:0000313" key="7">
    <source>
        <dbReference type="EMBL" id="KPP57773.1"/>
    </source>
</evidence>
<evidence type="ECO:0000259" key="6">
    <source>
        <dbReference type="PROSITE" id="PS50089"/>
    </source>
</evidence>
<name>A0A0P7TJR2_SCLFO</name>
<feature type="non-terminal residue" evidence="7">
    <location>
        <position position="1"/>
    </location>
</feature>
<keyword evidence="4" id="KW-0862">Zinc</keyword>
<dbReference type="Gene3D" id="3.30.40.10">
    <property type="entry name" value="Zinc/RING finger domain, C3HC4 (zinc finger)"/>
    <property type="match status" value="1"/>
</dbReference>
<dbReference type="InterPro" id="IPR001841">
    <property type="entry name" value="Znf_RING"/>
</dbReference>
<reference evidence="7 8" key="1">
    <citation type="submission" date="2015-08" db="EMBL/GenBank/DDBJ databases">
        <title>The genome of the Asian arowana (Scleropages formosus).</title>
        <authorList>
            <person name="Tan M.H."/>
            <person name="Gan H.M."/>
            <person name="Croft L.J."/>
            <person name="Austin C.M."/>
        </authorList>
    </citation>
    <scope>NUCLEOTIDE SEQUENCE [LARGE SCALE GENOMIC DNA]</scope>
    <source>
        <strain evidence="7">Aro1</strain>
    </source>
</reference>
<dbReference type="SMART" id="SM00184">
    <property type="entry name" value="RING"/>
    <property type="match status" value="1"/>
</dbReference>
<keyword evidence="2" id="KW-0479">Metal-binding</keyword>
<gene>
    <name evidence="7" type="ORF">Z043_124469</name>
</gene>
<dbReference type="InterPro" id="IPR000315">
    <property type="entry name" value="Znf_B-box"/>
</dbReference>
<evidence type="ECO:0000256" key="3">
    <source>
        <dbReference type="ARBA" id="ARBA00022771"/>
    </source>
</evidence>